<comment type="caution">
    <text evidence="2">The sequence shown here is derived from an EMBL/GenBank/DDBJ whole genome shotgun (WGS) entry which is preliminary data.</text>
</comment>
<evidence type="ECO:0000313" key="2">
    <source>
        <dbReference type="EMBL" id="MFD2571833.1"/>
    </source>
</evidence>
<protein>
    <submittedName>
        <fullName evidence="2">Lipid A deacylase LpxR family protein</fullName>
    </submittedName>
</protein>
<dbReference type="Proteomes" id="UP001597469">
    <property type="component" value="Unassembled WGS sequence"/>
</dbReference>
<accession>A0ABW5M487</accession>
<name>A0ABW5M487_9BACT</name>
<reference evidence="3" key="1">
    <citation type="journal article" date="2019" name="Int. J. Syst. Evol. Microbiol.">
        <title>The Global Catalogue of Microorganisms (GCM) 10K type strain sequencing project: providing services to taxonomists for standard genome sequencing and annotation.</title>
        <authorList>
            <consortium name="The Broad Institute Genomics Platform"/>
            <consortium name="The Broad Institute Genome Sequencing Center for Infectious Disease"/>
            <person name="Wu L."/>
            <person name="Ma J."/>
        </authorList>
    </citation>
    <scope>NUCLEOTIDE SEQUENCE [LARGE SCALE GENOMIC DNA]</scope>
    <source>
        <strain evidence="3">KCTC 42805</strain>
    </source>
</reference>
<gene>
    <name evidence="2" type="ORF">ACFSUS_14410</name>
</gene>
<evidence type="ECO:0000256" key="1">
    <source>
        <dbReference type="SAM" id="SignalP"/>
    </source>
</evidence>
<dbReference type="Gene3D" id="2.40.128.140">
    <property type="entry name" value="Outer membrane protein"/>
    <property type="match status" value="1"/>
</dbReference>
<sequence length="391" mass="45061">MKISLLSIYRRWLLIALLFSGLSITASAQVSNDTTPVGPKETSRKYVRLMFENDILQLRPNDIRDHDFTNGVRLDLMGNFWGKLPTRFLLLEFPEEPDRRKYDYLYSFSIGQEMYTPDSIETTAILRDDRPYAGWLYMSSALVTTDPVGKRKLTSSFGLGIMGPLSRSDSVQSFIHRIFGFTHPAGWGNQIANDIGVSYAVRYEARLSPQFHRAFDLIGMVEGHIGTVTNYIGTGVMLRIGQFNDYFQNATGLYDSRLATRLVAQPKLYSRMDSVKRERLDNSTEFKRLSKRLKRKPESFNNRRFQAYGFIRPIARAVLDNSFLQGGWTSRSRNVHIIPSEDIERFYVNVEYGGVLSFGQLQLTYSQSFRTREFRQGKTQQWGRLSLLFGF</sequence>
<dbReference type="Pfam" id="PF09982">
    <property type="entry name" value="LpxR"/>
    <property type="match status" value="1"/>
</dbReference>
<organism evidence="2 3">
    <name type="scientific">Spirosoma soli</name>
    <dbReference type="NCBI Taxonomy" id="1770529"/>
    <lineage>
        <taxon>Bacteria</taxon>
        <taxon>Pseudomonadati</taxon>
        <taxon>Bacteroidota</taxon>
        <taxon>Cytophagia</taxon>
        <taxon>Cytophagales</taxon>
        <taxon>Cytophagaceae</taxon>
        <taxon>Spirosoma</taxon>
    </lineage>
</organism>
<dbReference type="EMBL" id="JBHULN010000008">
    <property type="protein sequence ID" value="MFD2571833.1"/>
    <property type="molecule type" value="Genomic_DNA"/>
</dbReference>
<feature type="signal peptide" evidence="1">
    <location>
        <begin position="1"/>
        <end position="28"/>
    </location>
</feature>
<dbReference type="InterPro" id="IPR018707">
    <property type="entry name" value="LpxR"/>
</dbReference>
<evidence type="ECO:0000313" key="3">
    <source>
        <dbReference type="Proteomes" id="UP001597469"/>
    </source>
</evidence>
<dbReference type="RefSeq" id="WP_381523715.1">
    <property type="nucleotide sequence ID" value="NZ_JBHULN010000008.1"/>
</dbReference>
<feature type="chain" id="PRO_5047384242" evidence="1">
    <location>
        <begin position="29"/>
        <end position="391"/>
    </location>
</feature>
<proteinExistence type="predicted"/>
<keyword evidence="3" id="KW-1185">Reference proteome</keyword>
<keyword evidence="1" id="KW-0732">Signal</keyword>
<dbReference type="InterPro" id="IPR037107">
    <property type="entry name" value="Put_OMP_sf"/>
</dbReference>